<accession>A0ABY5NTV2</accession>
<dbReference type="Gene3D" id="3.30.1150.10">
    <property type="match status" value="1"/>
</dbReference>
<feature type="transmembrane region" description="Helical" evidence="1">
    <location>
        <begin position="34"/>
        <end position="55"/>
    </location>
</feature>
<evidence type="ECO:0000256" key="1">
    <source>
        <dbReference type="SAM" id="Phobius"/>
    </source>
</evidence>
<protein>
    <submittedName>
        <fullName evidence="3">M56 family metallopeptidase</fullName>
    </submittedName>
</protein>
<dbReference type="RefSeq" id="WP_257499788.1">
    <property type="nucleotide sequence ID" value="NZ_CP102382.1"/>
</dbReference>
<proteinExistence type="predicted"/>
<name>A0ABY5NTV2_9FLAO</name>
<keyword evidence="1" id="KW-0472">Membrane</keyword>
<dbReference type="PANTHER" id="PTHR33446:SF2">
    <property type="entry name" value="PROTEIN TONB"/>
    <property type="match status" value="1"/>
</dbReference>
<reference evidence="3 4" key="1">
    <citation type="submission" date="2022-08" db="EMBL/GenBank/DDBJ databases">
        <title>Myroides zhujiangensis sp. nov., a novel bacterium isolated from sediment in the Pearl River Estuary.</title>
        <authorList>
            <person name="Cui L."/>
        </authorList>
    </citation>
    <scope>NUCLEOTIDE SEQUENCE [LARGE SCALE GENOMIC DNA]</scope>
    <source>
        <strain evidence="3 4">SCSIO 72103</strain>
    </source>
</reference>
<feature type="transmembrane region" description="Helical" evidence="1">
    <location>
        <begin position="262"/>
        <end position="282"/>
    </location>
</feature>
<feature type="domain" description="Peptidase M56" evidence="2">
    <location>
        <begin position="127"/>
        <end position="254"/>
    </location>
</feature>
<dbReference type="EMBL" id="CP102382">
    <property type="protein sequence ID" value="UUV21868.1"/>
    <property type="molecule type" value="Genomic_DNA"/>
</dbReference>
<keyword evidence="1" id="KW-0812">Transmembrane</keyword>
<gene>
    <name evidence="3" type="ORF">NPX36_02105</name>
</gene>
<feature type="transmembrane region" description="Helical" evidence="1">
    <location>
        <begin position="88"/>
        <end position="109"/>
    </location>
</feature>
<evidence type="ECO:0000313" key="4">
    <source>
        <dbReference type="Proteomes" id="UP001317001"/>
    </source>
</evidence>
<keyword evidence="4" id="KW-1185">Reference proteome</keyword>
<dbReference type="Pfam" id="PF05569">
    <property type="entry name" value="Peptidase_M56"/>
    <property type="match status" value="1"/>
</dbReference>
<evidence type="ECO:0000313" key="3">
    <source>
        <dbReference type="EMBL" id="UUV21868.1"/>
    </source>
</evidence>
<dbReference type="Proteomes" id="UP001317001">
    <property type="component" value="Chromosome"/>
</dbReference>
<keyword evidence="1" id="KW-1133">Transmembrane helix</keyword>
<dbReference type="SUPFAM" id="SSF74653">
    <property type="entry name" value="TolA/TonB C-terminal domain"/>
    <property type="match status" value="1"/>
</dbReference>
<feature type="transmembrane region" description="Helical" evidence="1">
    <location>
        <begin position="6"/>
        <end position="22"/>
    </location>
</feature>
<dbReference type="PANTHER" id="PTHR33446">
    <property type="entry name" value="PROTEIN TONB-RELATED"/>
    <property type="match status" value="1"/>
</dbReference>
<organism evidence="3 4">
    <name type="scientific">Paenimyroides aestuarii</name>
    <dbReference type="NCBI Taxonomy" id="2968490"/>
    <lineage>
        <taxon>Bacteria</taxon>
        <taxon>Pseudomonadati</taxon>
        <taxon>Bacteroidota</taxon>
        <taxon>Flavobacteriia</taxon>
        <taxon>Flavobacteriales</taxon>
        <taxon>Flavobacteriaceae</taxon>
        <taxon>Paenimyroides</taxon>
    </lineage>
</organism>
<sequence>MVLYIFKSTFLLFIFWLIYKGSLENKKSLVFIRYYLLIAVFTALLIPMFQFTFFVTENSVVKTKEFVYESISELPVEITQHSAADLSVISLIYLLVCSVFLMKFVFNLLKINQLSKKGVLVNTIYGKVITNQKVTSPFSFFNCIYVNANEWNQNKINTSILVHEQAHITQKHTVDILLIELIKVLFWFQPFVYQYKKLIQENHEYLADEATLKQTNNLKQYQELILNYYSKNESIVALSSAIHFKNLKKRFIMMKSKTKAKIWIPVFYSFIILLTYIGFVGMEAQATELKKMEDTLTNVIENAVQKPTLKETLETPNGSKQSVDQEIIILKYIKGKESSGYFHNPKDKLVYYYVISPEQQVSIYNRYGVLQENKNFTFRLEEIKAEEQTENRNNELNSATNAANQDGEQLHSFVDKKAQPKEGLRSFFDNFMTSFNTETIHSNDSLISTRLKFIVEKDGSFSNIVAVGGGNEEASNEAIRVLKTMPKWQPAEHEGKVVRSTFTMPIKIRLNQQPEEAEE</sequence>
<dbReference type="InterPro" id="IPR051045">
    <property type="entry name" value="TonB-dependent_transducer"/>
</dbReference>
<dbReference type="CDD" id="cd07341">
    <property type="entry name" value="M56_BlaR1_MecR1_like"/>
    <property type="match status" value="1"/>
</dbReference>
<evidence type="ECO:0000259" key="2">
    <source>
        <dbReference type="Pfam" id="PF05569"/>
    </source>
</evidence>
<dbReference type="InterPro" id="IPR008756">
    <property type="entry name" value="Peptidase_M56"/>
</dbReference>